<feature type="transmembrane region" description="Helical" evidence="1">
    <location>
        <begin position="126"/>
        <end position="144"/>
    </location>
</feature>
<keyword evidence="2" id="KW-0732">Signal</keyword>
<evidence type="ECO:0000313" key="3">
    <source>
        <dbReference type="EMBL" id="RDI76247.1"/>
    </source>
</evidence>
<evidence type="ECO:0000256" key="1">
    <source>
        <dbReference type="SAM" id="Phobius"/>
    </source>
</evidence>
<keyword evidence="4" id="KW-1185">Reference proteome</keyword>
<accession>A0A7M2Z1M3</accession>
<evidence type="ECO:0000256" key="2">
    <source>
        <dbReference type="SAM" id="SignalP"/>
    </source>
</evidence>
<comment type="caution">
    <text evidence="3">The sequence shown here is derived from an EMBL/GenBank/DDBJ whole genome shotgun (WGS) entry which is preliminary data.</text>
</comment>
<name>A0A7M2Z1M3_9ACTN</name>
<evidence type="ECO:0000313" key="4">
    <source>
        <dbReference type="Proteomes" id="UP000254134"/>
    </source>
</evidence>
<dbReference type="RefSeq" id="WP_147281169.1">
    <property type="nucleotide sequence ID" value="NZ_QQZY01000001.1"/>
</dbReference>
<keyword evidence="1" id="KW-1133">Transmembrane helix</keyword>
<keyword evidence="1" id="KW-0812">Transmembrane</keyword>
<reference evidence="4" key="2">
    <citation type="journal article" date="2019" name="MicrobiologyOpen">
        <title>High-quality draft genome sequence of Gaiella occulta isolated from a 150 meter deep mineral water borehole and comparison with the genome sequences of other deep-branching lineages of the phylum Actinobacteria.</title>
        <authorList>
            <person name="Severino R."/>
            <person name="Froufe H.J.C."/>
            <person name="Barroso C."/>
            <person name="Albuquerque L."/>
            <person name="Lobo-da-Cunha A."/>
            <person name="da Costa M.S."/>
            <person name="Egas C."/>
        </authorList>
    </citation>
    <scope>NUCLEOTIDE SEQUENCE [LARGE SCALE GENOMIC DNA]</scope>
    <source>
        <strain evidence="4">F2-233</strain>
    </source>
</reference>
<proteinExistence type="predicted"/>
<reference evidence="3 4" key="1">
    <citation type="submission" date="2018-07" db="EMBL/GenBank/DDBJ databases">
        <title>High-quality-draft genome sequence of Gaiella occulta.</title>
        <authorList>
            <person name="Severino R."/>
            <person name="Froufe H.J.C."/>
            <person name="Rainey F.A."/>
            <person name="Barroso C."/>
            <person name="Albuquerque L."/>
            <person name="Lobo-Da-Cunha A."/>
            <person name="Da Costa M.S."/>
            <person name="Egas C."/>
        </authorList>
    </citation>
    <scope>NUCLEOTIDE SEQUENCE [LARGE SCALE GENOMIC DNA]</scope>
    <source>
        <strain evidence="3 4">F2-233</strain>
    </source>
</reference>
<organism evidence="3 4">
    <name type="scientific">Gaiella occulta</name>
    <dbReference type="NCBI Taxonomy" id="1002870"/>
    <lineage>
        <taxon>Bacteria</taxon>
        <taxon>Bacillati</taxon>
        <taxon>Actinomycetota</taxon>
        <taxon>Thermoleophilia</taxon>
        <taxon>Gaiellales</taxon>
        <taxon>Gaiellaceae</taxon>
        <taxon>Gaiella</taxon>
    </lineage>
</organism>
<dbReference type="EMBL" id="QQZY01000001">
    <property type="protein sequence ID" value="RDI76247.1"/>
    <property type="molecule type" value="Genomic_DNA"/>
</dbReference>
<keyword evidence="1" id="KW-0472">Membrane</keyword>
<dbReference type="AlphaFoldDB" id="A0A7M2Z1M3"/>
<dbReference type="Proteomes" id="UP000254134">
    <property type="component" value="Unassembled WGS sequence"/>
</dbReference>
<sequence length="156" mass="15941">MMVRLLTLLTALALAAAPLSLASGGSGGMPEGMEENAAQTAQALSLQALALLVAGRESEQALQKLDQALASSDKGNVDVRALRSSHAALHAEDVAGARRLLERAFPGNSSHVVGVTYRSKVGTAELVAGIVAVLTLLAGAAGLVRRRRLERAAAAP</sequence>
<protein>
    <submittedName>
        <fullName evidence="3">Uncharacterized protein</fullName>
    </submittedName>
</protein>
<gene>
    <name evidence="3" type="ORF">Gocc_0666</name>
</gene>
<feature type="signal peptide" evidence="2">
    <location>
        <begin position="1"/>
        <end position="22"/>
    </location>
</feature>
<feature type="chain" id="PRO_5029624529" evidence="2">
    <location>
        <begin position="23"/>
        <end position="156"/>
    </location>
</feature>